<dbReference type="EMBL" id="VRSW01000006">
    <property type="protein sequence ID" value="TXK02705.1"/>
    <property type="molecule type" value="Genomic_DNA"/>
</dbReference>
<comment type="caution">
    <text evidence="6">The sequence shown here is derived from an EMBL/GenBank/DDBJ whole genome shotgun (WGS) entry which is preliminary data.</text>
</comment>
<feature type="domain" description="HTH tetR-type" evidence="5">
    <location>
        <begin position="10"/>
        <end position="70"/>
    </location>
</feature>
<dbReference type="Pfam" id="PF00440">
    <property type="entry name" value="TetR_N"/>
    <property type="match status" value="1"/>
</dbReference>
<keyword evidence="3" id="KW-0804">Transcription</keyword>
<keyword evidence="1" id="KW-0805">Transcription regulation</keyword>
<keyword evidence="7" id="KW-1185">Reference proteome</keyword>
<evidence type="ECO:0000313" key="6">
    <source>
        <dbReference type="EMBL" id="TXK02705.1"/>
    </source>
</evidence>
<dbReference type="InterPro" id="IPR009057">
    <property type="entry name" value="Homeodomain-like_sf"/>
</dbReference>
<dbReference type="InterPro" id="IPR001647">
    <property type="entry name" value="HTH_TetR"/>
</dbReference>
<sequence>MPRASAAAAAQTAEHVLSCATELFAAQGFADVALDDVASAASVTRGAIYHHFTNKAGLFRAVVDRLQQHVAEAVVAAAEAAGAEPWQQLVAGSHAFLEAITHGSAPRVLLIDAPSVLGWSQWREIDATHSGSHLIEGLRDVGVPDAVLPAMAAQLSGAMNDAALFIIEHDDADSRAAAHAVLDQLLRVAMPPQELPG</sequence>
<dbReference type="InterPro" id="IPR049484">
    <property type="entry name" value="Rv0078-like_C"/>
</dbReference>
<dbReference type="AlphaFoldDB" id="A0A5C8HMR2"/>
<evidence type="ECO:0000313" key="7">
    <source>
        <dbReference type="Proteomes" id="UP000321196"/>
    </source>
</evidence>
<dbReference type="PRINTS" id="PR00455">
    <property type="entry name" value="HTHTETR"/>
</dbReference>
<evidence type="ECO:0000259" key="5">
    <source>
        <dbReference type="PROSITE" id="PS50977"/>
    </source>
</evidence>
<gene>
    <name evidence="6" type="ORF">FVP60_12555</name>
</gene>
<evidence type="ECO:0000256" key="2">
    <source>
        <dbReference type="ARBA" id="ARBA00023125"/>
    </source>
</evidence>
<keyword evidence="2 4" id="KW-0238">DNA-binding</keyword>
<proteinExistence type="predicted"/>
<protein>
    <submittedName>
        <fullName evidence="6">TetR/AcrR family transcriptional regulator</fullName>
    </submittedName>
</protein>
<dbReference type="PANTHER" id="PTHR47506:SF6">
    <property type="entry name" value="HTH-TYPE TRANSCRIPTIONAL REPRESSOR NEMR"/>
    <property type="match status" value="1"/>
</dbReference>
<evidence type="ECO:0000256" key="1">
    <source>
        <dbReference type="ARBA" id="ARBA00023015"/>
    </source>
</evidence>
<dbReference type="RefSeq" id="WP_147826639.1">
    <property type="nucleotide sequence ID" value="NZ_BAAARG010000005.1"/>
</dbReference>
<name>A0A5C8HMR2_9MICO</name>
<dbReference type="Gene3D" id="1.10.357.10">
    <property type="entry name" value="Tetracycline Repressor, domain 2"/>
    <property type="match status" value="1"/>
</dbReference>
<feature type="DNA-binding region" description="H-T-H motif" evidence="4">
    <location>
        <begin position="33"/>
        <end position="52"/>
    </location>
</feature>
<dbReference type="GO" id="GO:0003677">
    <property type="term" value="F:DNA binding"/>
    <property type="evidence" value="ECO:0007669"/>
    <property type="project" value="UniProtKB-UniRule"/>
</dbReference>
<dbReference type="PANTHER" id="PTHR47506">
    <property type="entry name" value="TRANSCRIPTIONAL REGULATORY PROTEIN"/>
    <property type="match status" value="1"/>
</dbReference>
<dbReference type="OrthoDB" id="4726108at2"/>
<organism evidence="6 7">
    <name type="scientific">Microbacterium mitrae</name>
    <dbReference type="NCBI Taxonomy" id="664640"/>
    <lineage>
        <taxon>Bacteria</taxon>
        <taxon>Bacillati</taxon>
        <taxon>Actinomycetota</taxon>
        <taxon>Actinomycetes</taxon>
        <taxon>Micrococcales</taxon>
        <taxon>Microbacteriaceae</taxon>
        <taxon>Microbacterium</taxon>
    </lineage>
</organism>
<dbReference type="Proteomes" id="UP000321196">
    <property type="component" value="Unassembled WGS sequence"/>
</dbReference>
<dbReference type="SUPFAM" id="SSF46689">
    <property type="entry name" value="Homeodomain-like"/>
    <property type="match status" value="1"/>
</dbReference>
<evidence type="ECO:0000256" key="3">
    <source>
        <dbReference type="ARBA" id="ARBA00023163"/>
    </source>
</evidence>
<reference evidence="6 7" key="1">
    <citation type="submission" date="2019-08" db="EMBL/GenBank/DDBJ databases">
        <authorList>
            <person name="Dong K."/>
        </authorList>
    </citation>
    <scope>NUCLEOTIDE SEQUENCE [LARGE SCALE GENOMIC DNA]</scope>
    <source>
        <strain evidence="6 7">M4-8</strain>
    </source>
</reference>
<dbReference type="PROSITE" id="PS50977">
    <property type="entry name" value="HTH_TETR_2"/>
    <property type="match status" value="1"/>
</dbReference>
<dbReference type="Pfam" id="PF21351">
    <property type="entry name" value="TetR_C_41"/>
    <property type="match status" value="1"/>
</dbReference>
<evidence type="ECO:0000256" key="4">
    <source>
        <dbReference type="PROSITE-ProRule" id="PRU00335"/>
    </source>
</evidence>
<accession>A0A5C8HMR2</accession>